<evidence type="ECO:0000313" key="13">
    <source>
        <dbReference type="Proteomes" id="UP000189705"/>
    </source>
</evidence>
<evidence type="ECO:0000256" key="1">
    <source>
        <dbReference type="ARBA" id="ARBA00004123"/>
    </source>
</evidence>
<evidence type="ECO:0000256" key="9">
    <source>
        <dbReference type="RuleBase" id="RU364059"/>
    </source>
</evidence>
<dbReference type="GO" id="GO:0042809">
    <property type="term" value="F:nuclear vitamin D receptor binding"/>
    <property type="evidence" value="ECO:0007669"/>
    <property type="project" value="TreeGrafter"/>
</dbReference>
<evidence type="ECO:0000259" key="12">
    <source>
        <dbReference type="Pfam" id="PF10744"/>
    </source>
</evidence>
<dbReference type="InterPro" id="IPR019680">
    <property type="entry name" value="Mediator_Med1"/>
</dbReference>
<feature type="signal peptide" evidence="11">
    <location>
        <begin position="1"/>
        <end position="17"/>
    </location>
</feature>
<evidence type="ECO:0000313" key="14">
    <source>
        <dbReference type="RefSeq" id="XP_014373916.2"/>
    </source>
</evidence>
<dbReference type="InParanoid" id="A0A1U8D0V4"/>
<keyword evidence="13" id="KW-1185">Reference proteome</keyword>
<dbReference type="InterPro" id="IPR051999">
    <property type="entry name" value="Mediator_complex_subunit_1"/>
</dbReference>
<gene>
    <name evidence="14" type="primary">LOC102381382</name>
</gene>
<evidence type="ECO:0000256" key="3">
    <source>
        <dbReference type="ARBA" id="ARBA00020612"/>
    </source>
</evidence>
<comment type="similarity">
    <text evidence="2 9">Belongs to the Mediator complex subunit 1 family.</text>
</comment>
<keyword evidence="4 9" id="KW-0805">Transcription regulation</keyword>
<keyword evidence="11" id="KW-0732">Signal</keyword>
<proteinExistence type="inferred from homology"/>
<keyword evidence="6 9" id="KW-0804">Transcription</keyword>
<reference evidence="14" key="1">
    <citation type="submission" date="2025-08" db="UniProtKB">
        <authorList>
            <consortium name="RefSeq"/>
        </authorList>
    </citation>
    <scope>IDENTIFICATION</scope>
</reference>
<dbReference type="GO" id="GO:0045944">
    <property type="term" value="P:positive regulation of transcription by RNA polymerase II"/>
    <property type="evidence" value="ECO:0007669"/>
    <property type="project" value="UniProtKB-ARBA"/>
</dbReference>
<dbReference type="GeneID" id="102381382"/>
<organism evidence="13 14">
    <name type="scientific">Alligator sinensis</name>
    <name type="common">Chinese alligator</name>
    <dbReference type="NCBI Taxonomy" id="38654"/>
    <lineage>
        <taxon>Eukaryota</taxon>
        <taxon>Metazoa</taxon>
        <taxon>Chordata</taxon>
        <taxon>Craniata</taxon>
        <taxon>Vertebrata</taxon>
        <taxon>Euteleostomi</taxon>
        <taxon>Archelosauria</taxon>
        <taxon>Archosauria</taxon>
        <taxon>Crocodylia</taxon>
        <taxon>Alligatoridae</taxon>
        <taxon>Alligatorinae</taxon>
        <taxon>Alligator</taxon>
    </lineage>
</organism>
<name>A0A1U8D0V4_ALLSI</name>
<evidence type="ECO:0000256" key="5">
    <source>
        <dbReference type="ARBA" id="ARBA00023159"/>
    </source>
</evidence>
<keyword evidence="7 9" id="KW-0539">Nucleus</keyword>
<evidence type="ECO:0000256" key="4">
    <source>
        <dbReference type="ARBA" id="ARBA00023015"/>
    </source>
</evidence>
<dbReference type="AlphaFoldDB" id="A0A1U8D0V4"/>
<dbReference type="GO" id="GO:0042974">
    <property type="term" value="F:nuclear retinoic acid receptor binding"/>
    <property type="evidence" value="ECO:0007669"/>
    <property type="project" value="TreeGrafter"/>
</dbReference>
<dbReference type="PANTHER" id="PTHR12881">
    <property type="entry name" value="MEDIATOR OF RNA POLYMERASE II TRANSCRIPTION SUBUNIT 1"/>
    <property type="match status" value="1"/>
</dbReference>
<evidence type="ECO:0000256" key="2">
    <source>
        <dbReference type="ARBA" id="ARBA00006210"/>
    </source>
</evidence>
<evidence type="ECO:0000256" key="6">
    <source>
        <dbReference type="ARBA" id="ARBA00023163"/>
    </source>
</evidence>
<dbReference type="STRING" id="38654.A0A1U8D0V4"/>
<dbReference type="GO" id="GO:0016592">
    <property type="term" value="C:mediator complex"/>
    <property type="evidence" value="ECO:0007669"/>
    <property type="project" value="InterPro"/>
</dbReference>
<dbReference type="RefSeq" id="XP_014373916.2">
    <property type="nucleotide sequence ID" value="XM_014518430.2"/>
</dbReference>
<dbReference type="PANTHER" id="PTHR12881:SF10">
    <property type="entry name" value="MEDIATOR OF RNA POLYMERASE II TRANSCRIPTION SUBUNIT 1"/>
    <property type="match status" value="1"/>
</dbReference>
<evidence type="ECO:0000256" key="7">
    <source>
        <dbReference type="ARBA" id="ARBA00023242"/>
    </source>
</evidence>
<dbReference type="GO" id="GO:0097067">
    <property type="term" value="P:cellular response to thyroid hormone stimulus"/>
    <property type="evidence" value="ECO:0007669"/>
    <property type="project" value="TreeGrafter"/>
</dbReference>
<dbReference type="GO" id="GO:0046966">
    <property type="term" value="F:nuclear thyroid hormone receptor binding"/>
    <property type="evidence" value="ECO:0007669"/>
    <property type="project" value="TreeGrafter"/>
</dbReference>
<evidence type="ECO:0000256" key="8">
    <source>
        <dbReference type="ARBA" id="ARBA00031254"/>
    </source>
</evidence>
<feature type="chain" id="PRO_5018293122" description="Mediator of RNA polymerase II transcription subunit 1" evidence="11">
    <location>
        <begin position="18"/>
        <end position="652"/>
    </location>
</feature>
<dbReference type="Proteomes" id="UP000189705">
    <property type="component" value="Unplaced"/>
</dbReference>
<comment type="subcellular location">
    <subcellularLocation>
        <location evidence="1 9">Nucleus</location>
    </subcellularLocation>
</comment>
<keyword evidence="5 9" id="KW-0010">Activator</keyword>
<evidence type="ECO:0000256" key="11">
    <source>
        <dbReference type="SAM" id="SignalP"/>
    </source>
</evidence>
<evidence type="ECO:0000256" key="10">
    <source>
        <dbReference type="SAM" id="MobiDB-lite"/>
    </source>
</evidence>
<accession>A0A1U8D0V4</accession>
<dbReference type="GO" id="GO:0003712">
    <property type="term" value="F:transcription coregulator activity"/>
    <property type="evidence" value="ECO:0007669"/>
    <property type="project" value="InterPro"/>
</dbReference>
<dbReference type="Pfam" id="PF10744">
    <property type="entry name" value="Med1"/>
    <property type="match status" value="1"/>
</dbReference>
<dbReference type="eggNOG" id="ENOG502QPZ7">
    <property type="taxonomic scope" value="Eukaryota"/>
</dbReference>
<sequence length="652" mass="71921">MTWWLGVITAGWAPAAAPVERSMEPEHGAGSLPRPGRVGGRRDSGKLISTNALMEKLRLKYAQTPWSETLKLVRICMDKPVQGSSAVTADRPLFSCLEKIQKTLNAKSLAAMMNQLECLSKQKGLNSYISPNGTSCYITSDMFYVEVQLEKDGKVIDVKLAHPGEAPVICEDLLQHLRMKDYAAFGKILEDLSNLYQIPGNSDMKAKAYLALQSLEKDLCSMSLLYSTRDVNRVTEVLHGKVGHLVPRTGGTPMNIEFYISPYQALEEELNPGSHICGTKLFVTVGGSDTTHKLPISPLIEDSQTEDGGRLLRLEEKPIQNRKPVFLTLSDELGMDLPACFFLKFHQPSPISSSSINKIEKLTGIPIVAPTLAPLYELIVQFTLNGKYKEDCSINNSYFIVSLPDCPKHSYFINKGTEKSGITGALVSKIPFTHPKFMPAIIDILRHQMVYNTLISSCVSENSINKDYSELLYFEVSPVKDTSFSISFQHPVGVNLACVVINVLSCKEIKCSLHINPQDATLNCSNDFITRVVERCLSVPLVMRAIFKNAVNLEADGRTQNMEVVREQNPEVTCEQSASCNNIKENMSASSTHNATVTNMQNLTVTIKESFSTTNLQISSTIIEENSSTASQHSSDGIEGRQAGCRNTASFI</sequence>
<feature type="region of interest" description="Disordered" evidence="10">
    <location>
        <begin position="19"/>
        <end position="44"/>
    </location>
</feature>
<comment type="function">
    <text evidence="9">Component of the Mediator complex, a coactivator involved in the regulated transcription of nearly all RNA polymerase II-dependent genes. Mediator functions as a bridge to convey information from gene-specific regulatory proteins to the basal RNA polymerase II transcription machinery. Mediator is recruited to promoters by direct interactions with regulatory proteins and serves as a scaffold for the assembly of a functional preinitiation complex with RNA polymerase II and the general transcription factors.</text>
</comment>
<protein>
    <recommendedName>
        <fullName evidence="3 9">Mediator of RNA polymerase II transcription subunit 1</fullName>
    </recommendedName>
    <alternativeName>
        <fullName evidence="8 9">Mediator complex subunit 1</fullName>
    </alternativeName>
</protein>
<feature type="domain" description="Mediator complex subunit Med1" evidence="12">
    <location>
        <begin position="96"/>
        <end position="459"/>
    </location>
</feature>
<dbReference type="KEGG" id="asn:102381382"/>